<keyword evidence="2" id="KW-1185">Reference proteome</keyword>
<dbReference type="AlphaFoldDB" id="A0A7M1QTY5"/>
<protein>
    <submittedName>
        <fullName evidence="1">RNA polymerase subunit sigma-70</fullName>
    </submittedName>
</protein>
<dbReference type="Proteomes" id="UP000595053">
    <property type="component" value="Chromosome"/>
</dbReference>
<evidence type="ECO:0000313" key="2">
    <source>
        <dbReference type="Proteomes" id="UP000595053"/>
    </source>
</evidence>
<sequence length="150" mass="17126">MGDHLSPRSQEGLLMALNQTDRHHIQMMRAAGVAYSRIAAHLDLNANSVKTYCLRHGITVDPAVEQVTDPVGVWCLHCCKPIELRQGSKFCTTACRRAWWATHRRVVTEELVCANCHRQVTVARTSQVKRKYCCHPCYIQHRFNTRGGKR</sequence>
<dbReference type="EMBL" id="CP063213">
    <property type="protein sequence ID" value="QOR45271.1"/>
    <property type="molecule type" value="Genomic_DNA"/>
</dbReference>
<proteinExistence type="predicted"/>
<accession>A0A7M1QTY5</accession>
<evidence type="ECO:0000313" key="1">
    <source>
        <dbReference type="EMBL" id="QOR45271.1"/>
    </source>
</evidence>
<name>A0A7M1QTY5_9ACTO</name>
<gene>
    <name evidence="1" type="ORF">INS88_08310</name>
</gene>
<organism evidence="1 2">
    <name type="scientific">Trueperella pecoris</name>
    <dbReference type="NCBI Taxonomy" id="2733571"/>
    <lineage>
        <taxon>Bacteria</taxon>
        <taxon>Bacillati</taxon>
        <taxon>Actinomycetota</taxon>
        <taxon>Actinomycetes</taxon>
        <taxon>Actinomycetales</taxon>
        <taxon>Actinomycetaceae</taxon>
        <taxon>Trueperella</taxon>
    </lineage>
</organism>
<reference evidence="1 2" key="1">
    <citation type="submission" date="2020-10" db="EMBL/GenBank/DDBJ databases">
        <title>Trueperella pecoris sp. nov. isolated from bovine and porcine specimens.</title>
        <authorList>
            <person name="Schoenecker L."/>
            <person name="Schnydrig P."/>
            <person name="Brodard I."/>
            <person name="Thomann A."/>
            <person name="Hemphill A."/>
            <person name="Rodriguez-Campos S."/>
            <person name="Perreten V."/>
            <person name="Jores J."/>
            <person name="Kittl S."/>
        </authorList>
    </citation>
    <scope>NUCLEOTIDE SEQUENCE [LARGE SCALE GENOMIC DNA]</scope>
    <source>
        <strain evidence="1 2">15A0121</strain>
    </source>
</reference>